<feature type="compositionally biased region" description="Polar residues" evidence="2">
    <location>
        <begin position="750"/>
        <end position="767"/>
    </location>
</feature>
<feature type="transmembrane region" description="Helical" evidence="3">
    <location>
        <begin position="1254"/>
        <end position="1272"/>
    </location>
</feature>
<feature type="compositionally biased region" description="Basic residues" evidence="2">
    <location>
        <begin position="584"/>
        <end position="598"/>
    </location>
</feature>
<evidence type="ECO:0000313" key="5">
    <source>
        <dbReference type="Proteomes" id="UP001153365"/>
    </source>
</evidence>
<feature type="compositionally biased region" description="Polar residues" evidence="2">
    <location>
        <begin position="132"/>
        <end position="147"/>
    </location>
</feature>
<gene>
    <name evidence="4" type="ORF">PPACK8108_LOCUS9259</name>
</gene>
<feature type="transmembrane region" description="Helical" evidence="3">
    <location>
        <begin position="1222"/>
        <end position="1242"/>
    </location>
</feature>
<reference evidence="4" key="1">
    <citation type="submission" date="2022-06" db="EMBL/GenBank/DDBJ databases">
        <authorList>
            <consortium name="SYNGENTA / RWTH Aachen University"/>
        </authorList>
    </citation>
    <scope>NUCLEOTIDE SEQUENCE</scope>
</reference>
<keyword evidence="3" id="KW-0472">Membrane</keyword>
<feature type="coiled-coil region" evidence="1">
    <location>
        <begin position="1127"/>
        <end position="1203"/>
    </location>
</feature>
<protein>
    <submittedName>
        <fullName evidence="4">Expressed protein</fullName>
    </submittedName>
</protein>
<feature type="compositionally biased region" description="Basic and acidic residues" evidence="2">
    <location>
        <begin position="297"/>
        <end position="316"/>
    </location>
</feature>
<feature type="transmembrane region" description="Helical" evidence="3">
    <location>
        <begin position="1338"/>
        <end position="1356"/>
    </location>
</feature>
<keyword evidence="1" id="KW-0175">Coiled coil</keyword>
<feature type="compositionally biased region" description="Low complexity" evidence="2">
    <location>
        <begin position="222"/>
        <end position="238"/>
    </location>
</feature>
<feature type="compositionally biased region" description="Low complexity" evidence="2">
    <location>
        <begin position="785"/>
        <end position="801"/>
    </location>
</feature>
<feature type="compositionally biased region" description="Polar residues" evidence="2">
    <location>
        <begin position="71"/>
        <end position="102"/>
    </location>
</feature>
<dbReference type="Proteomes" id="UP001153365">
    <property type="component" value="Unassembled WGS sequence"/>
</dbReference>
<dbReference type="EMBL" id="CALTRL010001979">
    <property type="protein sequence ID" value="CAH7674349.1"/>
    <property type="molecule type" value="Genomic_DNA"/>
</dbReference>
<comment type="caution">
    <text evidence="4">The sequence shown here is derived from an EMBL/GenBank/DDBJ whole genome shotgun (WGS) entry which is preliminary data.</text>
</comment>
<feature type="compositionally biased region" description="Low complexity" evidence="2">
    <location>
        <begin position="117"/>
        <end position="131"/>
    </location>
</feature>
<proteinExistence type="predicted"/>
<keyword evidence="5" id="KW-1185">Reference proteome</keyword>
<feature type="compositionally biased region" description="Basic and acidic residues" evidence="2">
    <location>
        <begin position="573"/>
        <end position="583"/>
    </location>
</feature>
<organism evidence="4 5">
    <name type="scientific">Phakopsora pachyrhizi</name>
    <name type="common">Asian soybean rust disease fungus</name>
    <dbReference type="NCBI Taxonomy" id="170000"/>
    <lineage>
        <taxon>Eukaryota</taxon>
        <taxon>Fungi</taxon>
        <taxon>Dikarya</taxon>
        <taxon>Basidiomycota</taxon>
        <taxon>Pucciniomycotina</taxon>
        <taxon>Pucciniomycetes</taxon>
        <taxon>Pucciniales</taxon>
        <taxon>Phakopsoraceae</taxon>
        <taxon>Phakopsora</taxon>
    </lineage>
</organism>
<feature type="compositionally biased region" description="Basic and acidic residues" evidence="2">
    <location>
        <begin position="258"/>
        <end position="272"/>
    </location>
</feature>
<keyword evidence="3" id="KW-1133">Transmembrane helix</keyword>
<feature type="region of interest" description="Disordered" evidence="2">
    <location>
        <begin position="573"/>
        <end position="615"/>
    </location>
</feature>
<feature type="compositionally biased region" description="Low complexity" evidence="2">
    <location>
        <begin position="275"/>
        <end position="288"/>
    </location>
</feature>
<evidence type="ECO:0000256" key="1">
    <source>
        <dbReference type="SAM" id="Coils"/>
    </source>
</evidence>
<keyword evidence="3" id="KW-0812">Transmembrane</keyword>
<feature type="region of interest" description="Disordered" evidence="2">
    <location>
        <begin position="750"/>
        <end position="819"/>
    </location>
</feature>
<feature type="compositionally biased region" description="Polar residues" evidence="2">
    <location>
        <begin position="48"/>
        <end position="59"/>
    </location>
</feature>
<evidence type="ECO:0000256" key="2">
    <source>
        <dbReference type="SAM" id="MobiDB-lite"/>
    </source>
</evidence>
<feature type="compositionally biased region" description="Basic residues" evidence="2">
    <location>
        <begin position="157"/>
        <end position="174"/>
    </location>
</feature>
<name>A0AAV0AW69_PHAPC</name>
<feature type="compositionally biased region" description="Low complexity" evidence="2">
    <location>
        <begin position="327"/>
        <end position="344"/>
    </location>
</feature>
<feature type="compositionally biased region" description="Polar residues" evidence="2">
    <location>
        <begin position="604"/>
        <end position="615"/>
    </location>
</feature>
<feature type="region of interest" description="Disordered" evidence="2">
    <location>
        <begin position="1"/>
        <end position="176"/>
    </location>
</feature>
<sequence length="1370" mass="153759">MSTRRTSTVGRHLVRTLDESSEGDDDSYNNPSPPNSSSPSRPIIRPSTLSNTNSNLHQLQPQPSSDQQSDRLISTPQPSSAIRTPTQAVTPTRRINPQSDQPQRPRIEQLKPLVEPISSQNSISRRSSNLQWSANSPVGTISHQSPLNNTPRSSTRTTHHHHHHHHHHPNRHHNHEPLLAQGQQSPLDLRSRQLAADEAAASALLAGVDLEDALKFVQNRSSNLRSTASSSSGSSKIPSLHHPDLSQQPSSVPAPARLTDESRPATDHENQNHHLSSNLGSKGSNLSSEFGILRRQPAVEDRSRSTEGNHESESHPKRPIYPALSFNNNRLRSTNLSSDLSTNRSKSRRRIKSMSISLLKGVGIRQEPSPSPEIRSPASPSLALQDLPLSLRSIFDDSQFALVERETARPYFSVDIRSLAAAAERHKANPNQIRRVEECKRFFSLRYEPIFTALAEGRPPTSLARVAQWREKMYLVLVMRQRRGATNSLSKHSEDARRSVEISDCDSQAEPFGPTVCSPLNLFDYQPKSSYKWTCLSSRRYRTVWEICPEDLEAYIRCKGVVEGEAEMLEEDQFGRFDEDSHTLPRHSRRQLKGSPTKRRTDENSQTSLMSFSNSESLPQSLCELSSSNLSHSSSHSHIRYSVQSSPSAPQTDNRHLSSEIRRLHSASSDLDRNEAYLLKTDLRLPTVSRRSPHSSLPSSLQLESDPERWNSSRNSAGSRVVQGLILETDNLNLPHGKHLLVTSPQVSSAVTSSNSNFRSPRLQLSNLRRDGRKSPNKKKKVHLSIGSSPGPVPSSPGRTSSEPDPSPQSLKPGLPFNRSKALKSHSAFLGAEFSDRAGTGDGLILASSKRTRSIAVTDAEKSETQQATRSQTVQKKLMNLARGTNNDQVPRPTVLLEKPHCNLSRNSSSKALLTFTKRSWPVESTLEPSECVEQRQLDPRTIKVSFLHRPPRDWLGWKFDGTTIFTRSNEKKSRTMSEKQALVSDLLIYSPNQPVKSCLPFLGSLTDKNILIEKESQAQSNLCALDLTDEEIKRLEDQKLIVSNFLSDSESILNEAIGYCKRYEKALPKLRHELGLSKIQLPNIDLEPLSFEERDVLSSVDSCASTTTGRSVISRSSSDGETMDVQQSLSKRLNLIEDILNELENQKRVLVEDFKMLIQARRNTIEKYEKFLEACNERQEYIRQDRELLNSIKKRVKRFNQEGKMLDNLILQVSNGISRPLIMYIVRFLTSVIGLSLKLVSIHLKFYRNPIRGILTTMIVRLIVEGYLIVWSGGERGDVMSRIVKAVVGTKLRSVATRALGEEREGGVFLNVYEENGHDGTDLVEIVFRTLVRTVSVLNVGLMVTCLVSILAKVFKKRKSRRRRKTIEY</sequence>
<accession>A0AAV0AW69</accession>
<feature type="region of interest" description="Disordered" evidence="2">
    <location>
        <begin position="688"/>
        <end position="719"/>
    </location>
</feature>
<evidence type="ECO:0000256" key="3">
    <source>
        <dbReference type="SAM" id="Phobius"/>
    </source>
</evidence>
<feature type="compositionally biased region" description="Low complexity" evidence="2">
    <location>
        <begin position="634"/>
        <end position="646"/>
    </location>
</feature>
<feature type="compositionally biased region" description="Low complexity" evidence="2">
    <location>
        <begin position="37"/>
        <end position="47"/>
    </location>
</feature>
<feature type="region of interest" description="Disordered" evidence="2">
    <location>
        <begin position="634"/>
        <end position="657"/>
    </location>
</feature>
<feature type="region of interest" description="Disordered" evidence="2">
    <location>
        <begin position="222"/>
        <end position="351"/>
    </location>
</feature>
<evidence type="ECO:0000313" key="4">
    <source>
        <dbReference type="EMBL" id="CAH7674349.1"/>
    </source>
</evidence>